<dbReference type="Proteomes" id="UP000467700">
    <property type="component" value="Unassembled WGS sequence"/>
</dbReference>
<protein>
    <submittedName>
        <fullName evidence="1">Uncharacterized protein</fullName>
    </submittedName>
</protein>
<proteinExistence type="predicted"/>
<name>A0A8S0XNS5_CYCAE</name>
<reference evidence="1 2" key="1">
    <citation type="submission" date="2020-01" db="EMBL/GenBank/DDBJ databases">
        <authorList>
            <person name="Gupta K D."/>
        </authorList>
    </citation>
    <scope>NUCLEOTIDE SEQUENCE [LARGE SCALE GENOMIC DNA]</scope>
</reference>
<dbReference type="AlphaFoldDB" id="A0A8S0XNS5"/>
<dbReference type="OrthoDB" id="3046728at2759"/>
<keyword evidence="2" id="KW-1185">Reference proteome</keyword>
<comment type="caution">
    <text evidence="1">The sequence shown here is derived from an EMBL/GenBank/DDBJ whole genome shotgun (WGS) entry which is preliminary data.</text>
</comment>
<evidence type="ECO:0000313" key="2">
    <source>
        <dbReference type="Proteomes" id="UP000467700"/>
    </source>
</evidence>
<gene>
    <name evidence="1" type="ORF">AAE3_LOCUS9214</name>
</gene>
<sequence length="174" mass="17861">MTRYAMEEVQSRIVLHGSQETRTILDAPVTFGFTFQQGATQDKASRPVSITAAVGGQIVNVGFDRSCSLDIPNARGSCVEVAEDARLLAVGGNPQIPSFSTSFTTYTTTYSGALLPLATIDPESSSLALPSATSASATSTATPTSSTSGATSFVARSAFSILVVAIAGITAVCL</sequence>
<organism evidence="1 2">
    <name type="scientific">Cyclocybe aegerita</name>
    <name type="common">Black poplar mushroom</name>
    <name type="synonym">Agrocybe aegerita</name>
    <dbReference type="NCBI Taxonomy" id="1973307"/>
    <lineage>
        <taxon>Eukaryota</taxon>
        <taxon>Fungi</taxon>
        <taxon>Dikarya</taxon>
        <taxon>Basidiomycota</taxon>
        <taxon>Agaricomycotina</taxon>
        <taxon>Agaricomycetes</taxon>
        <taxon>Agaricomycetidae</taxon>
        <taxon>Agaricales</taxon>
        <taxon>Agaricineae</taxon>
        <taxon>Bolbitiaceae</taxon>
        <taxon>Cyclocybe</taxon>
    </lineage>
</organism>
<dbReference type="EMBL" id="CACVBS010000057">
    <property type="protein sequence ID" value="CAA7267153.1"/>
    <property type="molecule type" value="Genomic_DNA"/>
</dbReference>
<evidence type="ECO:0000313" key="1">
    <source>
        <dbReference type="EMBL" id="CAA7267153.1"/>
    </source>
</evidence>
<accession>A0A8S0XNS5</accession>